<evidence type="ECO:0000313" key="4">
    <source>
        <dbReference type="Proteomes" id="UP001318860"/>
    </source>
</evidence>
<sequence length="549" mass="60491">MVSLALQKGWCILVCVLCFSFIWDVKAKVTVKGTVFIDGKRPIAKTDENFICATLDWWPSDKCDYGICSWGRSSLLDLDLKNVVLLNAIKAFSPLKIRLGGTLQDRLIYQTGNNSQPCIPFALNTSQLFNYTEGCMPLARWDQLNSFFNQSGALITFGLNALTGKTIRSDNNAVGRWNSTNAASLIRYTVKKGYNVYGWELGNELGGRPILGVEIAADPYASDTFALHSLIQKIYKGVNMKPLIMAPGGLFESNWFKRFIRKTGRSLDVITHHIYNLGSGLDENLIDRIVNATVLDGGANVFKSLHNILKNSSTVSWVGESGGVYNSGRDGVTNAFVYGFWYLDQLGLASVYDTKTYCRQTLVGGNYGLLNTTTFVPNPDYYSALLWHRLMGKYVLSTKFEGTRTIRAYAHCAKQSQGVTILLINLDGNTTVQAKLDFDKHVPDHPRRSTAREEYHLTPMDGNIQSRTVLLNGKALTVGTTREEYHLTPLGGDLQSQTVLLNGKALTIGSSGTIPDLKPVTVASSKPITVAPFSIVFVHLPNVAVPACK</sequence>
<reference evidence="3 4" key="1">
    <citation type="journal article" date="2021" name="Comput. Struct. Biotechnol. J.">
        <title>De novo genome assembly of the potent medicinal plant Rehmannia glutinosa using nanopore technology.</title>
        <authorList>
            <person name="Ma L."/>
            <person name="Dong C."/>
            <person name="Song C."/>
            <person name="Wang X."/>
            <person name="Zheng X."/>
            <person name="Niu Y."/>
            <person name="Chen S."/>
            <person name="Feng W."/>
        </authorList>
    </citation>
    <scope>NUCLEOTIDE SEQUENCE [LARGE SCALE GENOMIC DNA]</scope>
    <source>
        <strain evidence="3">DH-2019</strain>
    </source>
</reference>
<dbReference type="SUPFAM" id="SSF51445">
    <property type="entry name" value="(Trans)glycosidases"/>
    <property type="match status" value="1"/>
</dbReference>
<dbReference type="EMBL" id="JABTTQ020000005">
    <property type="protein sequence ID" value="KAK6156544.1"/>
    <property type="molecule type" value="Genomic_DNA"/>
</dbReference>
<organism evidence="3 4">
    <name type="scientific">Rehmannia glutinosa</name>
    <name type="common">Chinese foxglove</name>
    <dbReference type="NCBI Taxonomy" id="99300"/>
    <lineage>
        <taxon>Eukaryota</taxon>
        <taxon>Viridiplantae</taxon>
        <taxon>Streptophyta</taxon>
        <taxon>Embryophyta</taxon>
        <taxon>Tracheophyta</taxon>
        <taxon>Spermatophyta</taxon>
        <taxon>Magnoliopsida</taxon>
        <taxon>eudicotyledons</taxon>
        <taxon>Gunneridae</taxon>
        <taxon>Pentapetalae</taxon>
        <taxon>asterids</taxon>
        <taxon>lamiids</taxon>
        <taxon>Lamiales</taxon>
        <taxon>Orobanchaceae</taxon>
        <taxon>Rehmannieae</taxon>
        <taxon>Rehmannia</taxon>
    </lineage>
</organism>
<dbReference type="Proteomes" id="UP001318860">
    <property type="component" value="Unassembled WGS sequence"/>
</dbReference>
<comment type="caution">
    <text evidence="3">The sequence shown here is derived from an EMBL/GenBank/DDBJ whole genome shotgun (WGS) entry which is preliminary data.</text>
</comment>
<dbReference type="InterPro" id="IPR005199">
    <property type="entry name" value="Glyco_hydro_79"/>
</dbReference>
<dbReference type="Pfam" id="PF03662">
    <property type="entry name" value="Glyco_hydro_79n"/>
    <property type="match status" value="1"/>
</dbReference>
<feature type="signal peptide" evidence="2">
    <location>
        <begin position="1"/>
        <end position="27"/>
    </location>
</feature>
<comment type="similarity">
    <text evidence="1">Belongs to the glycosyl hydrolase 79 family.</text>
</comment>
<keyword evidence="4" id="KW-1185">Reference proteome</keyword>
<dbReference type="PANTHER" id="PTHR14363">
    <property type="entry name" value="HEPARANASE-RELATED"/>
    <property type="match status" value="1"/>
</dbReference>
<protein>
    <recommendedName>
        <fullName evidence="5">Heparanase-like protein 3</fullName>
    </recommendedName>
</protein>
<proteinExistence type="inferred from homology"/>
<accession>A0ABR0XBL3</accession>
<evidence type="ECO:0000256" key="2">
    <source>
        <dbReference type="SAM" id="SignalP"/>
    </source>
</evidence>
<dbReference type="PANTHER" id="PTHR14363:SF17">
    <property type="entry name" value="HEPARANASE-LIKE PROTEIN 3"/>
    <property type="match status" value="1"/>
</dbReference>
<feature type="chain" id="PRO_5046497939" description="Heparanase-like protein 3" evidence="2">
    <location>
        <begin position="28"/>
        <end position="549"/>
    </location>
</feature>
<evidence type="ECO:0000313" key="3">
    <source>
        <dbReference type="EMBL" id="KAK6156544.1"/>
    </source>
</evidence>
<dbReference type="Gene3D" id="3.20.20.80">
    <property type="entry name" value="Glycosidases"/>
    <property type="match status" value="1"/>
</dbReference>
<gene>
    <name evidence="3" type="ORF">DH2020_010792</name>
</gene>
<evidence type="ECO:0008006" key="5">
    <source>
        <dbReference type="Google" id="ProtNLM"/>
    </source>
</evidence>
<name>A0ABR0XBL3_REHGL</name>
<keyword evidence="2" id="KW-0732">Signal</keyword>
<evidence type="ECO:0000256" key="1">
    <source>
        <dbReference type="ARBA" id="ARBA00009800"/>
    </source>
</evidence>
<dbReference type="InterPro" id="IPR017853">
    <property type="entry name" value="GH"/>
</dbReference>